<dbReference type="AlphaFoldDB" id="A0AAJ0GCE9"/>
<evidence type="ECO:0000313" key="3">
    <source>
        <dbReference type="EMBL" id="KAK3050350.1"/>
    </source>
</evidence>
<protein>
    <recommendedName>
        <fullName evidence="2">F-box domain-containing protein</fullName>
    </recommendedName>
</protein>
<keyword evidence="4" id="KW-1185">Reference proteome</keyword>
<proteinExistence type="predicted"/>
<accession>A0AAJ0GCE9</accession>
<dbReference type="InterPro" id="IPR001810">
    <property type="entry name" value="F-box_dom"/>
</dbReference>
<name>A0AAJ0GCE9_9PEZI</name>
<evidence type="ECO:0000313" key="4">
    <source>
        <dbReference type="Proteomes" id="UP001271007"/>
    </source>
</evidence>
<reference evidence="3" key="1">
    <citation type="submission" date="2023-04" db="EMBL/GenBank/DDBJ databases">
        <title>Black Yeasts Isolated from many extreme environments.</title>
        <authorList>
            <person name="Coleine C."/>
            <person name="Stajich J.E."/>
            <person name="Selbmann L."/>
        </authorList>
    </citation>
    <scope>NUCLEOTIDE SEQUENCE</scope>
    <source>
        <strain evidence="3">CCFEE 5312</strain>
    </source>
</reference>
<gene>
    <name evidence="3" type="ORF">LTR09_008500</name>
</gene>
<dbReference type="Proteomes" id="UP001271007">
    <property type="component" value="Unassembled WGS sequence"/>
</dbReference>
<dbReference type="Pfam" id="PF00646">
    <property type="entry name" value="F-box"/>
    <property type="match status" value="1"/>
</dbReference>
<sequence length="265" mass="28853">MATPAAQLALAVVSHVVHSNSAAQSVLNTVELLELILEELPNIDLVIATRTSNLWKNVVDGSMTLQKKLFLMADGNDAEVPLPANGLRFNRIFFKEGTVRVIAWTDNHGPHSGVEVQIRPAFRAICGDVDSPHSSYYEMLVTQPPRAKATLLPDMNGNFARMALTMRENSDMTIGLLAIGHRHRISNPVAVPATDVQRHLIACAVSDSESDSEDEDDPHQNDSDSEEDEGEVEPKRAFYAVFGGDHDKEVFAGTSTKHAGGVLGY</sequence>
<evidence type="ECO:0000259" key="2">
    <source>
        <dbReference type="Pfam" id="PF00646"/>
    </source>
</evidence>
<dbReference type="EMBL" id="JAWDJX010000033">
    <property type="protein sequence ID" value="KAK3050350.1"/>
    <property type="molecule type" value="Genomic_DNA"/>
</dbReference>
<comment type="caution">
    <text evidence="3">The sequence shown here is derived from an EMBL/GenBank/DDBJ whole genome shotgun (WGS) entry which is preliminary data.</text>
</comment>
<feature type="region of interest" description="Disordered" evidence="1">
    <location>
        <begin position="206"/>
        <end position="237"/>
    </location>
</feature>
<organism evidence="3 4">
    <name type="scientific">Extremus antarcticus</name>
    <dbReference type="NCBI Taxonomy" id="702011"/>
    <lineage>
        <taxon>Eukaryota</taxon>
        <taxon>Fungi</taxon>
        <taxon>Dikarya</taxon>
        <taxon>Ascomycota</taxon>
        <taxon>Pezizomycotina</taxon>
        <taxon>Dothideomycetes</taxon>
        <taxon>Dothideomycetidae</taxon>
        <taxon>Mycosphaerellales</taxon>
        <taxon>Extremaceae</taxon>
        <taxon>Extremus</taxon>
    </lineage>
</organism>
<evidence type="ECO:0000256" key="1">
    <source>
        <dbReference type="SAM" id="MobiDB-lite"/>
    </source>
</evidence>
<feature type="domain" description="F-box" evidence="2">
    <location>
        <begin position="31"/>
        <end position="62"/>
    </location>
</feature>
<feature type="compositionally biased region" description="Acidic residues" evidence="1">
    <location>
        <begin position="208"/>
        <end position="231"/>
    </location>
</feature>